<dbReference type="SUPFAM" id="SSF53187">
    <property type="entry name" value="Zn-dependent exopeptidases"/>
    <property type="match status" value="1"/>
</dbReference>
<feature type="domain" description="Peptidase M28" evidence="1">
    <location>
        <begin position="70"/>
        <end position="283"/>
    </location>
</feature>
<reference evidence="2 3" key="1">
    <citation type="submission" date="2018-11" db="EMBL/GenBank/DDBJ databases">
        <title>Whole genome sequencing of an environmental sample.</title>
        <authorList>
            <person name="Sarangi A.N."/>
            <person name="Singh D."/>
            <person name="Tripathy S."/>
        </authorList>
    </citation>
    <scope>NUCLEOTIDE SEQUENCE [LARGE SCALE GENOMIC DNA]</scope>
    <source>
        <strain evidence="2 3">Lakshadweep</strain>
    </source>
</reference>
<protein>
    <submittedName>
        <fullName evidence="2">M20/M25/M40 family metallo-hydrolase</fullName>
    </submittedName>
</protein>
<comment type="caution">
    <text evidence="2">The sequence shown here is derived from an EMBL/GenBank/DDBJ whole genome shotgun (WGS) entry which is preliminary data.</text>
</comment>
<dbReference type="InterPro" id="IPR045175">
    <property type="entry name" value="M28_fam"/>
</dbReference>
<dbReference type="PANTHER" id="PTHR12147:SF26">
    <property type="entry name" value="PEPTIDASE M28 DOMAIN-CONTAINING PROTEIN"/>
    <property type="match status" value="1"/>
</dbReference>
<dbReference type="Proteomes" id="UP000292459">
    <property type="component" value="Unassembled WGS sequence"/>
</dbReference>
<keyword evidence="3" id="KW-1185">Reference proteome</keyword>
<dbReference type="InterPro" id="IPR007484">
    <property type="entry name" value="Peptidase_M28"/>
</dbReference>
<dbReference type="GO" id="GO:0008235">
    <property type="term" value="F:metalloexopeptidase activity"/>
    <property type="evidence" value="ECO:0007669"/>
    <property type="project" value="InterPro"/>
</dbReference>
<dbReference type="Pfam" id="PF04389">
    <property type="entry name" value="Peptidase_M28"/>
    <property type="match status" value="1"/>
</dbReference>
<accession>A0A4Q7EJX7</accession>
<dbReference type="EMBL" id="QVFV01000001">
    <property type="protein sequence ID" value="RZM82109.1"/>
    <property type="molecule type" value="Genomic_DNA"/>
</dbReference>
<evidence type="ECO:0000259" key="1">
    <source>
        <dbReference type="Pfam" id="PF04389"/>
    </source>
</evidence>
<gene>
    <name evidence="2" type="ORF">DYY88_02290</name>
</gene>
<name>A0A4Q7EJX7_9CYAN</name>
<dbReference type="OrthoDB" id="9762302at2"/>
<dbReference type="RefSeq" id="WP_044150871.1">
    <property type="nucleotide sequence ID" value="NZ_QVFV01000001.1"/>
</dbReference>
<dbReference type="PANTHER" id="PTHR12147">
    <property type="entry name" value="METALLOPEPTIDASE M28 FAMILY MEMBER"/>
    <property type="match status" value="1"/>
</dbReference>
<proteinExistence type="predicted"/>
<dbReference type="Gene3D" id="3.40.630.10">
    <property type="entry name" value="Zn peptidases"/>
    <property type="match status" value="1"/>
</dbReference>
<sequence>MSSQDAEALRLHESLKARLLSHLEKLVGDRDPYLAEGSHYLAQQYIQSQFAAVGTVTGHTFEVRSRQHHNWIVQLPAADPAATAPLIIGAHYDTVPGTPGADDNASGVAVLLELVCYLATQALPRPIWCVAFDMEEYGLLGSRAYARSLQAQNQSVHLMLSLEMLGYCDRTPHSQTYPSPLLAQVYPNRGDYIALVGNPSTLGKMRRLKKHIRQAGAACEYLPVPNRGQAIPATRQSDHASFWDCGYPALMVTDTAFLRNPHYHQPSDRLDTLDLDFMTHICRGLMAGLLAIG</sequence>
<organism evidence="2 3">
    <name type="scientific">Leptolyngbya iicbica LK</name>
    <dbReference type="NCBI Taxonomy" id="2294035"/>
    <lineage>
        <taxon>Bacteria</taxon>
        <taxon>Bacillati</taxon>
        <taxon>Cyanobacteriota</taxon>
        <taxon>Cyanophyceae</taxon>
        <taxon>Leptolyngbyales</taxon>
        <taxon>Leptolyngbyaceae</taxon>
        <taxon>Leptolyngbya group</taxon>
        <taxon>Leptolyngbya</taxon>
        <taxon>Leptolyngbya iicbica</taxon>
    </lineage>
</organism>
<dbReference type="AlphaFoldDB" id="A0A4Q7EJX7"/>
<evidence type="ECO:0000313" key="2">
    <source>
        <dbReference type="EMBL" id="RZM82109.1"/>
    </source>
</evidence>
<evidence type="ECO:0000313" key="3">
    <source>
        <dbReference type="Proteomes" id="UP000292459"/>
    </source>
</evidence>
<dbReference type="GO" id="GO:0006508">
    <property type="term" value="P:proteolysis"/>
    <property type="evidence" value="ECO:0007669"/>
    <property type="project" value="InterPro"/>
</dbReference>
<keyword evidence="2" id="KW-0378">Hydrolase</keyword>